<dbReference type="Gene3D" id="3.40.47.10">
    <property type="match status" value="3"/>
</dbReference>
<dbReference type="Gene3D" id="3.10.129.110">
    <property type="entry name" value="Polyketide synthase dehydratase"/>
    <property type="match status" value="3"/>
</dbReference>
<feature type="active site" description="Proton acceptor; for dehydratase activity" evidence="9">
    <location>
        <position position="4049"/>
    </location>
</feature>
<evidence type="ECO:0000256" key="2">
    <source>
        <dbReference type="ARBA" id="ARBA00022450"/>
    </source>
</evidence>
<keyword evidence="7" id="KW-0511">Multifunctional enzyme</keyword>
<dbReference type="PANTHER" id="PTHR43775">
    <property type="entry name" value="FATTY ACID SYNTHASE"/>
    <property type="match status" value="1"/>
</dbReference>
<feature type="domain" description="Carrier" evidence="11">
    <location>
        <begin position="1368"/>
        <end position="1443"/>
    </location>
</feature>
<dbReference type="InterPro" id="IPR013968">
    <property type="entry name" value="PKS_KR"/>
</dbReference>
<dbReference type="Gene3D" id="3.30.70.3290">
    <property type="match status" value="3"/>
</dbReference>
<dbReference type="SMART" id="SM00827">
    <property type="entry name" value="PKS_AT"/>
    <property type="match status" value="3"/>
</dbReference>
<feature type="non-terminal residue" evidence="14">
    <location>
        <position position="1"/>
    </location>
</feature>
<evidence type="ECO:0000313" key="15">
    <source>
        <dbReference type="Proteomes" id="UP000247569"/>
    </source>
</evidence>
<dbReference type="PANTHER" id="PTHR43775:SF51">
    <property type="entry name" value="INACTIVE PHENOLPHTHIOCEROL SYNTHESIS POLYKETIDE SYNTHASE TYPE I PKS1-RELATED"/>
    <property type="match status" value="1"/>
</dbReference>
<keyword evidence="3" id="KW-0597">Phosphoprotein</keyword>
<dbReference type="GO" id="GO:0031177">
    <property type="term" value="F:phosphopantetheine binding"/>
    <property type="evidence" value="ECO:0007669"/>
    <property type="project" value="InterPro"/>
</dbReference>
<dbReference type="InterPro" id="IPR020841">
    <property type="entry name" value="PKS_Beta-ketoAc_synthase_dom"/>
</dbReference>
<dbReference type="InterPro" id="IPR014043">
    <property type="entry name" value="Acyl_transferase_dom"/>
</dbReference>
<feature type="domain" description="PKS/mFAS DH" evidence="13">
    <location>
        <begin position="2338"/>
        <end position="2609"/>
    </location>
</feature>
<feature type="domain" description="PKS/mFAS DH" evidence="13">
    <location>
        <begin position="4018"/>
        <end position="4288"/>
    </location>
</feature>
<dbReference type="GO" id="GO:0004315">
    <property type="term" value="F:3-oxoacyl-[acyl-carrier-protein] synthase activity"/>
    <property type="evidence" value="ECO:0007669"/>
    <property type="project" value="InterPro"/>
</dbReference>
<dbReference type="PROSITE" id="PS00606">
    <property type="entry name" value="KS3_1"/>
    <property type="match status" value="2"/>
</dbReference>
<dbReference type="FunFam" id="3.40.366.10:FF:000002">
    <property type="entry name" value="Probable polyketide synthase 2"/>
    <property type="match status" value="2"/>
</dbReference>
<feature type="active site" description="Proton acceptor; for dehydratase activity" evidence="9">
    <location>
        <position position="677"/>
    </location>
</feature>
<evidence type="ECO:0000259" key="12">
    <source>
        <dbReference type="PROSITE" id="PS52004"/>
    </source>
</evidence>
<feature type="region of interest" description="C-terminal hotdog fold" evidence="9">
    <location>
        <begin position="4150"/>
        <end position="4288"/>
    </location>
</feature>
<dbReference type="Pfam" id="PF14765">
    <property type="entry name" value="PS-DH"/>
    <property type="match status" value="3"/>
</dbReference>
<evidence type="ECO:0000256" key="6">
    <source>
        <dbReference type="ARBA" id="ARBA00023098"/>
    </source>
</evidence>
<dbReference type="PROSITE" id="PS52004">
    <property type="entry name" value="KS3_2"/>
    <property type="match status" value="3"/>
</dbReference>
<feature type="compositionally biased region" description="Basic and acidic residues" evidence="10">
    <location>
        <begin position="4451"/>
        <end position="4471"/>
    </location>
</feature>
<feature type="region of interest" description="N-terminal hotdog fold" evidence="9">
    <location>
        <begin position="2338"/>
        <end position="2462"/>
    </location>
</feature>
<keyword evidence="15" id="KW-1185">Reference proteome</keyword>
<dbReference type="Pfam" id="PF08659">
    <property type="entry name" value="KR"/>
    <property type="match status" value="3"/>
</dbReference>
<feature type="domain" description="Ketosynthase family 3 (KS3)" evidence="12">
    <location>
        <begin position="3140"/>
        <end position="3552"/>
    </location>
</feature>
<feature type="region of interest" description="N-terminal hotdog fold" evidence="9">
    <location>
        <begin position="645"/>
        <end position="768"/>
    </location>
</feature>
<dbReference type="InterPro" id="IPR020802">
    <property type="entry name" value="TesA-like"/>
</dbReference>
<keyword evidence="8" id="KW-0012">Acyltransferase</keyword>
<evidence type="ECO:0000256" key="3">
    <source>
        <dbReference type="ARBA" id="ARBA00022553"/>
    </source>
</evidence>
<dbReference type="InterPro" id="IPR020807">
    <property type="entry name" value="PKS_DH"/>
</dbReference>
<dbReference type="SUPFAM" id="SSF53474">
    <property type="entry name" value="alpha/beta-Hydrolases"/>
    <property type="match status" value="1"/>
</dbReference>
<dbReference type="SMART" id="SM00826">
    <property type="entry name" value="PKS_DH"/>
    <property type="match status" value="3"/>
</dbReference>
<dbReference type="PROSITE" id="PS50075">
    <property type="entry name" value="CARRIER"/>
    <property type="match status" value="3"/>
</dbReference>
<dbReference type="GO" id="GO:0006633">
    <property type="term" value="P:fatty acid biosynthetic process"/>
    <property type="evidence" value="ECO:0007669"/>
    <property type="project" value="InterPro"/>
</dbReference>
<feature type="domain" description="Carrier" evidence="11">
    <location>
        <begin position="4766"/>
        <end position="4841"/>
    </location>
</feature>
<dbReference type="InterPro" id="IPR018201">
    <property type="entry name" value="Ketoacyl_synth_AS"/>
</dbReference>
<dbReference type="InterPro" id="IPR057326">
    <property type="entry name" value="KR_dom"/>
</dbReference>
<feature type="region of interest" description="C-terminal hotdog fold" evidence="9">
    <location>
        <begin position="2474"/>
        <end position="2609"/>
    </location>
</feature>
<dbReference type="InterPro" id="IPR016039">
    <property type="entry name" value="Thiolase-like"/>
</dbReference>
<dbReference type="SMART" id="SM00824">
    <property type="entry name" value="PKS_TE"/>
    <property type="match status" value="1"/>
</dbReference>
<feature type="region of interest" description="Disordered" evidence="10">
    <location>
        <begin position="4446"/>
        <end position="4481"/>
    </location>
</feature>
<dbReference type="InterPro" id="IPR016035">
    <property type="entry name" value="Acyl_Trfase/lysoPLipase"/>
</dbReference>
<evidence type="ECO:0000259" key="11">
    <source>
        <dbReference type="PROSITE" id="PS50075"/>
    </source>
</evidence>
<dbReference type="InterPro" id="IPR016036">
    <property type="entry name" value="Malonyl_transacylase_ACP-bd"/>
</dbReference>
<reference evidence="14 15" key="1">
    <citation type="submission" date="2018-05" db="EMBL/GenBank/DDBJ databases">
        <title>Genomic Encyclopedia of Type Strains, Phase IV (KMG-IV): sequencing the most valuable type-strain genomes for metagenomic binning, comparative biology and taxonomic classification.</title>
        <authorList>
            <person name="Goeker M."/>
        </authorList>
    </citation>
    <scope>NUCLEOTIDE SEQUENCE [LARGE SCALE GENOMIC DNA]</scope>
    <source>
        <strain evidence="14 15">DSM 44704</strain>
    </source>
</reference>
<feature type="active site" description="Proton donor; for dehydratase activity" evidence="9">
    <location>
        <position position="4211"/>
    </location>
</feature>
<dbReference type="Pfam" id="PF16197">
    <property type="entry name" value="KAsynt_C_assoc"/>
    <property type="match status" value="3"/>
</dbReference>
<dbReference type="InterPro" id="IPR014030">
    <property type="entry name" value="Ketoacyl_synth_N"/>
</dbReference>
<feature type="domain" description="PKS/mFAS DH" evidence="13">
    <location>
        <begin position="645"/>
        <end position="919"/>
    </location>
</feature>
<comment type="pathway">
    <text evidence="1">Lipid metabolism.</text>
</comment>
<feature type="region of interest" description="C-terminal hotdog fold" evidence="9">
    <location>
        <begin position="780"/>
        <end position="919"/>
    </location>
</feature>
<dbReference type="Gene3D" id="1.10.1200.10">
    <property type="entry name" value="ACP-like"/>
    <property type="match status" value="3"/>
</dbReference>
<dbReference type="Pfam" id="PF02801">
    <property type="entry name" value="Ketoacyl-synt_C"/>
    <property type="match status" value="3"/>
</dbReference>
<sequence length="5139" mass="537944">ARRNGHPVLAVVAGSAVNSDGASNGLTAPSGPSQQRVIRQALANAGVSPAEVDVVEAHGTGTRLGDPIEAQALLATYGQGRPQDRPLWLGSIKSNMGHTQAAAGAAGIIKMVMAMRHATLPKTLHAETPTPQVDWGSGAVELLTETRPWPPAEHPRRAAVSSFGISGTNAHVIIEQAPPTETPEPLPDSMRAAPMLLSGKSAGALRDQARALLAHLDDDPEPTVADFAVSLMNTRATFEHRAVVAAADRDGFRSALRALAEDSHHPYLTQGRSDVTGKTVFVFPGQGSQWHGMAVELLASAPVFAEHIRLCAEALEPFLDWSLLDVLTGTASAPPLERVDVVQPVLFSMMVSLAALWRSCGVEPRAVVGHSQGEIAAAVVAGGLSLHDGARIVALRSKALRALTGKGAMMFVAQEAGLLRERLNARGGSLSVAAVNGPASVVVSGDPDELDALGVELSEEGVFRWMVPGVDFAAHSVHVEEIRDELAAVLAAVEPRAGTVPFFSTMLGDWVGTVDLDAEYWYRNLREPVEFERAARGLAEAGYDTFVEVSPHPVITTWVQQTVDAIRPDNVIAGSLHREDGGLDRFLSSLGALHVRGVRVDWSAVSPVGRRVDLPTYPFQRERFWAAEPSSGGDPRSLGLRAAAHPLLGAVVALADSDGVVFTGSLSTSTQPWLAEHDVFGRVLLPGTGFVELAIRAGDEVGCGTVEELTLRAPLLLPDGDPVVVQIVVGAPDETGRRPLSIHSRADDPAAPWTVHADGVLGNCTSTADFDLAQWPPEGAEPVPVADAYAVLSGEGYGYGPVFQGLHAAWRRGDEVFAEVALPEQARPDAERFGLHPALLDAAMHIAILEDGGHRDGETVLPFAWNGVALHAVGAAALRVRIAPAASDAIAVQVADSAGRPVLSVASLVSRPVSADQMSAAGQDDSVFRIEWQPAPSPTVRPSIGAWDALADEEPVPDVVVFECPEADGETPGAARTVAYRTLEVVQNWLADPRFAEARLLVVTRNAVATQPEAAVALNQAPVWGLVRAAQAENPDRFVLADIDEPAAVSIAAAVSDESELAVRAGRVLVPRLVRVASTADRAEPEWNSTGTVLITGGTGGIGALIARHLVVRHGVRRLVLTSRSGPAAAGAEELRAELRTLGAEVTIAACDVADRAALAALIAAVPADHPLTGVVHAAGVAYNGLVGALTPDLIDGVLAAKADGAWHLHELTRDLDLSAFVLFSSAGGMILAAGQGGYAAANVFLDALAVHRRAEGLPATTLAWGLWGIEAGLSQWLTDADRKRLRRQGIPAFTADEGLALFDAALSLDEPLLVPMRVDTTALRTRTDTIPALLRGFVRTSIRQVAGADGTGLAQRLAGLTEERRAEAVLNLVRTHVAAVLGHASPDAVAPDRAFQELGFDSLGAVELRNQLNAATALRLPATLIFDYPTSAAVAEHLVERLAGSVTVAGAVAARTSSDDEPIVIVGMSCRYPNGVSSPEDLWRLVADGVDAVTEFPGDRGWHLDDVYDPEPGVPGKTYAREGGFLYGAGGFDAAFFGISPNEALYMDPQQRLLLECSWEALERAGIEANSLRGSATGVFAGLMYHDYGLGVEAASASGGSLVSGRLSYVFGLEGPSVTVDTACSSSLVALHLAGQALRSGECSLALAGGVAVMGTPGMFVEFSRQRGLSADGRCKSFSANADGTGWAEGVGVLVLERLSDARRNGHPVLAVVAGSAVNSDGASNGLTAPSGPSQQRVIRQALANAGVAPADVDAVEAHGTGTTLGDPIEAQALLATYGQDRPADRPLWLGSIKSNIGHAQAAAGVGGIIKMVMAMRHGVLPKTLHVTEPTRQVDWTDGAVELLTEARAWPEVDRPRRAGVSSFGLSGTNAHVIIEQAPEAVPEPERVALPVIPWVLSGKTKRSLGEQAERLRAYVADRPELDPADVAYTLATERVGFEHRAVVIGTSSESLISELAGVAGGAGVTDSVRVGKTAAVFSGQGAQRLRMGRALYAAYPVFATAFDAVADELDAQLERPLREVMWGDDAEQLAQTMWAQAGLFAFEVALFRLFESWGVRADFVAGHSIGELTAAHVAGALSLPDAARLVAARGRLMQALPDGGVMIAVQASEEEIVADLVEGVSIAAVNAPGSVVLSGIAEQVRAVAERWESRGRKTTRLRVSHAFHSALMEPMLAEFRAVAESIAYATPELAVVSNLTGQPVERFDADHWVRHLRATVRFADGVRYLATAGVTRYLELGPDAVLAAMIQHTLDDTEITAAARVVPTLRAEHEETIAVVTALARLHAAGARVDWARFFAGSGARRVDLPTYPFEHHNYWLAPKTVSSDATAIGLEAIEHPLLGAIVPAPETDTVVLTGRLSVSSQPWLADHSVLGTVLLPGTAFVDLAIRAGDQVGCNTLEELTIQAPLVLPARGGVQFQVSVGPLADTGDRTVTIHARDEHHLTAPWTLCAEGVLSERITEPASTAADWPPPGATPLPVDDLYPVLADRGFAYGPTFHCVTAAWTSGDEFYAEVALPEQARADGERFGVHPALLDAAAHVVLGAGDGEAALPFAWQGIALHAAGATEVRVRIKPVGANSISLDLTDLTGAPVLSVRSLAARPVSTAQLGSSHTAAPNSLFALTWTQVAVADAAPIHVAEWGSAFDDAPDVVVLTTERGNDAEAVRAQTWRVLDRARTWLADERFAAATLAIVTDGAVALPGEDVTDLAGAAVWGLVRAAQAEHPGRIVLVDTDGSLDVSVALASAEPQLVLRNGAVHVPRLAAVPLPDATGHERFGTGPVLVSGASGMLGRLVSRHLAEQGVRGLVLVSRRGAAADGMAELCADLAAVGVEVEVVACDLADRAAATELLDGRALTGVVHVAGVLDDALLGALTPERVDAVLRPKVDAAMNLHELTRDLSAFVLFSSAAGILGNAGQANYAAANAFLDALAAHRRANGLPAQSLAWGMWADRAGMSGRLTEAGLQRLARSGMGALSHEQGLALFDAAAAVDAPVLLPIHLDIAALRTAADELPSLFAGLVRGRSRRRAATAAAATDRLAALPATERLDAVLELVRGRAAAVLGHHGADAVAADRAFTELGFDSLSAVEFRNALAEAVGLRLPATLVFDYPNAQSVAEYVAGLLSGAAASTRAVAATSGNPDEPIAIVGMACRYPGGVDSPEGLWRLVAEGVDAVGEFPADRGWDVGRIYDPEPGVAGKSYVREGGFLYQAGGFDPAFFGISPNEAFGMDPQQRLLLECSWEAFERAGIDPNALRGSDTGVFAGMMYHDYAANSATGAIASGRLSYVYGLEGPSVTVDTACSSSLVALHLASQALRSGECSLALAGGVAVMATPDPFIEFSRQRGLSADGRCRSFAADADGTGWSEGVGVLVVERLSDARRLGHPVLALVRGVAVNQDGASNGLTAPNGPSQQRVIRQALANAGLSFADVDAVEAHGTGTKLGDPIEAQALLATYGQERSQDRPLWLGSIKSNIGHAQAAAGVGGIIKMIMAMRHGVLPKTLHVNEPTPQVDWSEGAVELLTEARPWPRLDRPRRAGISSFGISGTNAHVVIEQGPDTDPAETPGSATVVPWLLSAKTSRALTDQAQRLRSFLADHPDAKPVDIAFTLATDRVAFQHRAAVIGSSRADFATALADLDVVPLSAAAGKTAMVFSGQGAQRLRMGQRLHAEYPVFAEAFDAVAAELEPWLDRPLREVVWGDDPDLLDQTRWTQPGLFAVEVALFRLLESWGVRHDFVAGHSIGELTAAYVAGVMSLPDAARLVAARGRLMQSLPDGGVMIAVQASEAEIVPDLVEGVSIAAINAPGSVVLSGAAERVIAVASGWEAKGRKTTRLRVSHAFHSALMEPMLAEFAAVAETIAYRAPELPVVSNLTGRLVERFDADYWVRHIRETVRFADGVRCLADAGVSRFLEIGPDAVLATMVRQTLDEIASTGGGFGDTIDHGPSVLPTLRAHRDETSAVVTALARLHGSGAPVDWARFFAGSGARRVDLPTYPFQHETYWLTGDSPQDDPASIGLDAVDHPLLGARVVLPDGATMLTGRLSVDTQPWLAEHRVGGSILFPGTGFVELAVRAGDAVGCAVLQELVLHAPLVLPEQGGVQLQVMVGEPDESATRTVTIHSRHGEQPWTLHARGVLAEHAPRPSFDLMHWPPANATPVDLADAYETLADNGYHYGPVFRGLRAAWTAGDDLYAEVALPDTAGDEAARYGIHPALLDACLHALRFGGAADDAELVLPFSWTDVALHAGGASVLRVRITDLGADSAAFAIADGTGRPVLSVGALMSRPVPAAQLNQATSAFHDDLFEVAWSPVPLAPAEVSMADWSTVAAGGPVPELVVLTVDPGNDAAAVHATTHHVLAVLQNWLADARYDQSALAVVTHGAVARENEDVTDLAGAAVWGLVRSAQSEDPGRIMLADTDDSLELRAALARGETQVMVRDGAVFTARLGRIPVAEPGEGEKPGEDGRLDESGKLDHNGRPGAIGKLGEGERHSGGIDFGAGQVLVSGASGRLGKLLARHLVDRGARQLMLVSRRGPAADGMAELSAELTDLGAEVELIACDLADRAAAARLLDGRALSAVVHVAGVLDDAVIGSLTPERMDTVLRPKVDAALHLHELTADLSAFVLFSSISGVFGNPGQGNYAAANAFLDALATHRRAHGLPAQSLAWGMWGGATGMAGGLDDADRKRLARNGIEALTEERGLALFDTATALDAPVLAAVRLDRTALAAAGSDLPPLFDGLVTTVRRRTAAGTVDAGSLRRALAGLDEDAQVAHLVTVIQRGAAALLGHADPADIDPARDFLETGFDSLAAMELRNTLGKALGLRLPPMVVFDNKSPAELARFLRAELDADPAATQPPTNRSGGADTISALFRAAVYADRLPQGFELLTATAALRPSFASAADLDTGTQPLTLAEGPADPRLICISTPMATGGVFQNARLAAGFRDLRSVLAVPLSGFAAGEPLPATAAAAIEVIADSVLAAADGKPFAVLGYSAGGTLAYAVAEHLEERGVVPAGVVLLDTYRSEGGGDIGIAKELVFGMLDMESAFGGFDSARLSSMGRYADLLRGIAPGRIAAPVLFVQCLESFFGEPADAADIGWQAQPWDDTQTLRTVAANHFTMLESQAGATAEVIEHWLDALPRTAPTP</sequence>
<dbReference type="InterPro" id="IPR049552">
    <property type="entry name" value="PKS_DH_N"/>
</dbReference>
<dbReference type="SUPFAM" id="SSF47336">
    <property type="entry name" value="ACP-like"/>
    <property type="match status" value="3"/>
</dbReference>
<dbReference type="Gene3D" id="3.40.50.720">
    <property type="entry name" value="NAD(P)-binding Rossmann-like Domain"/>
    <property type="match status" value="3"/>
</dbReference>
<feature type="domain" description="Ketosynthase family 3 (KS3)" evidence="12">
    <location>
        <begin position="1461"/>
        <end position="1878"/>
    </location>
</feature>
<dbReference type="InterPro" id="IPR020806">
    <property type="entry name" value="PKS_PP-bd"/>
</dbReference>
<dbReference type="Pfam" id="PF00975">
    <property type="entry name" value="Thioesterase"/>
    <property type="match status" value="1"/>
</dbReference>
<dbReference type="Pfam" id="PF00109">
    <property type="entry name" value="ketoacyl-synt"/>
    <property type="match status" value="2"/>
</dbReference>
<dbReference type="Gene3D" id="3.40.366.10">
    <property type="entry name" value="Malonyl-Coenzyme A Acyl Carrier Protein, domain 2"/>
    <property type="match status" value="3"/>
</dbReference>
<dbReference type="Gene3D" id="3.40.50.1820">
    <property type="entry name" value="alpha/beta hydrolase"/>
    <property type="match status" value="1"/>
</dbReference>
<dbReference type="SMART" id="SM01294">
    <property type="entry name" value="PKS_PP_betabranch"/>
    <property type="match status" value="2"/>
</dbReference>
<dbReference type="SMART" id="SM00825">
    <property type="entry name" value="PKS_KS"/>
    <property type="match status" value="3"/>
</dbReference>
<keyword evidence="5" id="KW-0276">Fatty acid metabolism</keyword>
<dbReference type="InterPro" id="IPR049900">
    <property type="entry name" value="PKS_mFAS_DH"/>
</dbReference>
<dbReference type="PROSITE" id="PS00012">
    <property type="entry name" value="PHOSPHOPANTETHEINE"/>
    <property type="match status" value="2"/>
</dbReference>
<evidence type="ECO:0000313" key="14">
    <source>
        <dbReference type="EMBL" id="PXX71475.1"/>
    </source>
</evidence>
<feature type="domain" description="Carrier" evidence="11">
    <location>
        <begin position="3047"/>
        <end position="3122"/>
    </location>
</feature>
<dbReference type="Pfam" id="PF21089">
    <property type="entry name" value="PKS_DH_N"/>
    <property type="match status" value="3"/>
</dbReference>
<proteinExistence type="predicted"/>
<dbReference type="InterPro" id="IPR042104">
    <property type="entry name" value="PKS_dehydratase_sf"/>
</dbReference>
<dbReference type="GO" id="GO:0004312">
    <property type="term" value="F:fatty acid synthase activity"/>
    <property type="evidence" value="ECO:0007669"/>
    <property type="project" value="TreeGrafter"/>
</dbReference>
<protein>
    <submittedName>
        <fullName evidence="14">Pimaricinolide synthase PimS1</fullName>
    </submittedName>
</protein>
<dbReference type="Pfam" id="PF00550">
    <property type="entry name" value="PP-binding"/>
    <property type="match status" value="3"/>
</dbReference>
<feature type="active site" description="Proton donor; for dehydratase activity" evidence="9">
    <location>
        <position position="2535"/>
    </location>
</feature>
<dbReference type="PROSITE" id="PS52019">
    <property type="entry name" value="PKS_MFAS_DH"/>
    <property type="match status" value="3"/>
</dbReference>
<organism evidence="14 15">
    <name type="scientific">Nocardia tenerifensis</name>
    <dbReference type="NCBI Taxonomy" id="228006"/>
    <lineage>
        <taxon>Bacteria</taxon>
        <taxon>Bacillati</taxon>
        <taxon>Actinomycetota</taxon>
        <taxon>Actinomycetes</taxon>
        <taxon>Mycobacteriales</taxon>
        <taxon>Nocardiaceae</taxon>
        <taxon>Nocardia</taxon>
    </lineage>
</organism>
<feature type="domain" description="Ketosynthase family 3 (KS3)" evidence="12">
    <location>
        <begin position="1"/>
        <end position="176"/>
    </location>
</feature>
<dbReference type="InterPro" id="IPR036291">
    <property type="entry name" value="NAD(P)-bd_dom_sf"/>
</dbReference>
<dbReference type="EMBL" id="QJKF01000001">
    <property type="protein sequence ID" value="PXX71475.1"/>
    <property type="molecule type" value="Genomic_DNA"/>
</dbReference>
<dbReference type="Proteomes" id="UP000247569">
    <property type="component" value="Unassembled WGS sequence"/>
</dbReference>
<dbReference type="SMART" id="SM00822">
    <property type="entry name" value="PKS_KR"/>
    <property type="match status" value="3"/>
</dbReference>
<evidence type="ECO:0000256" key="9">
    <source>
        <dbReference type="PROSITE-ProRule" id="PRU01363"/>
    </source>
</evidence>
<dbReference type="CDD" id="cd00833">
    <property type="entry name" value="PKS"/>
    <property type="match status" value="3"/>
</dbReference>
<feature type="region of interest" description="N-terminal hotdog fold" evidence="9">
    <location>
        <begin position="4018"/>
        <end position="4138"/>
    </location>
</feature>
<feature type="active site" description="Proton acceptor; for dehydratase activity" evidence="9">
    <location>
        <position position="2370"/>
    </location>
</feature>
<dbReference type="InterPro" id="IPR055123">
    <property type="entry name" value="SpnB-like_Rossmann"/>
</dbReference>
<dbReference type="InterPro" id="IPR032821">
    <property type="entry name" value="PKS_assoc"/>
</dbReference>
<dbReference type="SMART" id="SM00823">
    <property type="entry name" value="PKS_PP"/>
    <property type="match status" value="3"/>
</dbReference>
<evidence type="ECO:0000256" key="8">
    <source>
        <dbReference type="ARBA" id="ARBA00023315"/>
    </source>
</evidence>
<evidence type="ECO:0000256" key="7">
    <source>
        <dbReference type="ARBA" id="ARBA00023268"/>
    </source>
</evidence>
<dbReference type="InterPro" id="IPR001031">
    <property type="entry name" value="Thioesterase"/>
</dbReference>
<keyword evidence="2" id="KW-0596">Phosphopantetheine</keyword>
<dbReference type="SUPFAM" id="SSF53901">
    <property type="entry name" value="Thiolase-like"/>
    <property type="match status" value="3"/>
</dbReference>
<name>A0A318KEW1_9NOCA</name>
<dbReference type="InterPro" id="IPR050091">
    <property type="entry name" value="PKS_NRPS_Biosynth_Enz"/>
</dbReference>
<dbReference type="SUPFAM" id="SSF52151">
    <property type="entry name" value="FabD/lysophospholipase-like"/>
    <property type="match status" value="3"/>
</dbReference>
<feature type="active site" description="Proton donor; for dehydratase activity" evidence="9">
    <location>
        <position position="841"/>
    </location>
</feature>
<keyword evidence="6" id="KW-0443">Lipid metabolism</keyword>
<accession>A0A318KEW1</accession>
<dbReference type="InterPro" id="IPR029058">
    <property type="entry name" value="AB_hydrolase_fold"/>
</dbReference>
<comment type="caution">
    <text evidence="14">The sequence shown here is derived from an EMBL/GenBank/DDBJ whole genome shotgun (WGS) entry which is preliminary data.</text>
</comment>
<gene>
    <name evidence="14" type="ORF">DFR70_101901</name>
</gene>
<dbReference type="InterPro" id="IPR014031">
    <property type="entry name" value="Ketoacyl_synth_C"/>
</dbReference>
<evidence type="ECO:0000259" key="13">
    <source>
        <dbReference type="PROSITE" id="PS52019"/>
    </source>
</evidence>
<dbReference type="Pfam" id="PF00698">
    <property type="entry name" value="Acyl_transf_1"/>
    <property type="match status" value="3"/>
</dbReference>
<dbReference type="InterPro" id="IPR036736">
    <property type="entry name" value="ACP-like_sf"/>
</dbReference>
<dbReference type="InterPro" id="IPR001227">
    <property type="entry name" value="Ac_transferase_dom_sf"/>
</dbReference>
<dbReference type="Pfam" id="PF22953">
    <property type="entry name" value="SpnB_Rossmann"/>
    <property type="match status" value="3"/>
</dbReference>
<dbReference type="SUPFAM" id="SSF55048">
    <property type="entry name" value="Probable ACP-binding domain of malonyl-CoA ACP transacylase"/>
    <property type="match status" value="3"/>
</dbReference>
<dbReference type="SUPFAM" id="SSF51735">
    <property type="entry name" value="NAD(P)-binding Rossmann-fold domains"/>
    <property type="match status" value="6"/>
</dbReference>
<dbReference type="InterPro" id="IPR006162">
    <property type="entry name" value="Ppantetheine_attach_site"/>
</dbReference>
<dbReference type="InterPro" id="IPR009081">
    <property type="entry name" value="PP-bd_ACP"/>
</dbReference>
<evidence type="ECO:0000256" key="10">
    <source>
        <dbReference type="SAM" id="MobiDB-lite"/>
    </source>
</evidence>
<dbReference type="FunFam" id="1.10.1200.10:FF:000007">
    <property type="entry name" value="Probable polyketide synthase pks17"/>
    <property type="match status" value="2"/>
</dbReference>
<dbReference type="InterPro" id="IPR049551">
    <property type="entry name" value="PKS_DH_C"/>
</dbReference>
<dbReference type="CDD" id="cd08956">
    <property type="entry name" value="KR_3_FAS_SDR_x"/>
    <property type="match status" value="3"/>
</dbReference>
<keyword evidence="4" id="KW-0808">Transferase</keyword>
<dbReference type="FunFam" id="3.40.47.10:FF:000019">
    <property type="entry name" value="Polyketide synthase type I"/>
    <property type="match status" value="2"/>
</dbReference>
<evidence type="ECO:0000256" key="4">
    <source>
        <dbReference type="ARBA" id="ARBA00022679"/>
    </source>
</evidence>
<evidence type="ECO:0000256" key="1">
    <source>
        <dbReference type="ARBA" id="ARBA00005189"/>
    </source>
</evidence>
<evidence type="ECO:0000256" key="5">
    <source>
        <dbReference type="ARBA" id="ARBA00022832"/>
    </source>
</evidence>